<keyword evidence="2" id="KW-1185">Reference proteome</keyword>
<gene>
    <name evidence="1" type="ORF">Ptr86124_005241</name>
</gene>
<dbReference type="EMBL" id="NRDI02000006">
    <property type="protein sequence ID" value="KAI1515240.1"/>
    <property type="molecule type" value="Genomic_DNA"/>
</dbReference>
<accession>A0A922NG05</accession>
<proteinExistence type="predicted"/>
<comment type="caution">
    <text evidence="1">The sequence shown here is derived from an EMBL/GenBank/DDBJ whole genome shotgun (WGS) entry which is preliminary data.</text>
</comment>
<sequence>MAGRAASAIAGGCDGLTEAILLVAEIAATRRLDWRMALENMAAAAQEAIVVALQPIEIDAGMEEGRW</sequence>
<protein>
    <submittedName>
        <fullName evidence="1">Uncharacterized protein</fullName>
    </submittedName>
</protein>
<dbReference type="AlphaFoldDB" id="A0A922NG05"/>
<dbReference type="Proteomes" id="UP000249757">
    <property type="component" value="Unassembled WGS sequence"/>
</dbReference>
<reference evidence="2" key="1">
    <citation type="journal article" date="2022" name="Microb. Genom.">
        <title>A global pangenome for the wheat fungal pathogen Pyrenophora tritici-repentis and prediction of effector protein structural homology.</title>
        <authorList>
            <person name="Moolhuijzen P.M."/>
            <person name="See P.T."/>
            <person name="Shi G."/>
            <person name="Powell H.R."/>
            <person name="Cockram J."/>
            <person name="Jorgensen L.N."/>
            <person name="Benslimane H."/>
            <person name="Strelkov S.E."/>
            <person name="Turner J."/>
            <person name="Liu Z."/>
            <person name="Moffat C.S."/>
        </authorList>
    </citation>
    <scope>NUCLEOTIDE SEQUENCE [LARGE SCALE GENOMIC DNA]</scope>
</reference>
<evidence type="ECO:0000313" key="2">
    <source>
        <dbReference type="Proteomes" id="UP000249757"/>
    </source>
</evidence>
<evidence type="ECO:0000313" key="1">
    <source>
        <dbReference type="EMBL" id="KAI1515240.1"/>
    </source>
</evidence>
<organism evidence="1 2">
    <name type="scientific">Pyrenophora tritici-repentis</name>
    <dbReference type="NCBI Taxonomy" id="45151"/>
    <lineage>
        <taxon>Eukaryota</taxon>
        <taxon>Fungi</taxon>
        <taxon>Dikarya</taxon>
        <taxon>Ascomycota</taxon>
        <taxon>Pezizomycotina</taxon>
        <taxon>Dothideomycetes</taxon>
        <taxon>Pleosporomycetidae</taxon>
        <taxon>Pleosporales</taxon>
        <taxon>Pleosporineae</taxon>
        <taxon>Pleosporaceae</taxon>
        <taxon>Pyrenophora</taxon>
    </lineage>
</organism>
<name>A0A922NG05_9PLEO</name>